<dbReference type="Proteomes" id="UP000248132">
    <property type="component" value="Unassembled WGS sequence"/>
</dbReference>
<organism evidence="1 2">
    <name type="scientific">Ruminiclostridium sufflavum DSM 19573</name>
    <dbReference type="NCBI Taxonomy" id="1121337"/>
    <lineage>
        <taxon>Bacteria</taxon>
        <taxon>Bacillati</taxon>
        <taxon>Bacillota</taxon>
        <taxon>Clostridia</taxon>
        <taxon>Eubacteriales</taxon>
        <taxon>Oscillospiraceae</taxon>
        <taxon>Ruminiclostridium</taxon>
    </lineage>
</organism>
<evidence type="ECO:0000313" key="1">
    <source>
        <dbReference type="EMBL" id="PYG85615.1"/>
    </source>
</evidence>
<sequence>MAIGFCLLYHKSKKMIFIYMFKAAFKEQNLFEKVAKTLYNYSNDQIEDGLKNRIVQIFSPVYANGGYIEK</sequence>
<comment type="caution">
    <text evidence="1">The sequence shown here is derived from an EMBL/GenBank/DDBJ whole genome shotgun (WGS) entry which is preliminary data.</text>
</comment>
<protein>
    <submittedName>
        <fullName evidence="1">Uncharacterized protein</fullName>
    </submittedName>
</protein>
<reference evidence="1 2" key="1">
    <citation type="submission" date="2018-06" db="EMBL/GenBank/DDBJ databases">
        <title>Genomic Encyclopedia of Type Strains, Phase I: the one thousand microbial genomes (KMG-I) project.</title>
        <authorList>
            <person name="Kyrpides N."/>
        </authorList>
    </citation>
    <scope>NUCLEOTIDE SEQUENCE [LARGE SCALE GENOMIC DNA]</scope>
    <source>
        <strain evidence="1 2">DSM 19573</strain>
    </source>
</reference>
<name>A0A318XGG7_9FIRM</name>
<keyword evidence="2" id="KW-1185">Reference proteome</keyword>
<accession>A0A318XGG7</accession>
<gene>
    <name evidence="1" type="ORF">LY28_03303</name>
</gene>
<dbReference type="AlphaFoldDB" id="A0A318XGG7"/>
<evidence type="ECO:0000313" key="2">
    <source>
        <dbReference type="Proteomes" id="UP000248132"/>
    </source>
</evidence>
<dbReference type="EMBL" id="QKMR01000025">
    <property type="protein sequence ID" value="PYG85615.1"/>
    <property type="molecule type" value="Genomic_DNA"/>
</dbReference>
<proteinExistence type="predicted"/>